<evidence type="ECO:0000313" key="2">
    <source>
        <dbReference type="Proteomes" id="UP001169764"/>
    </source>
</evidence>
<sequence length="254" mass="28760">MASAPQTQSLPLFYNDLIPLSSVDHASYKGRAMENLAVMANTHAMPLTVEEFIVAQRHLPIVFSAGEEPLPLALFGLNEGVNMFMDENNDLRPDAYLPAYMRRYPFMLVRLQPDREDLSLCFDPTSGLLGDFEEGTPLFVDGQPSEETKSTLAFCEQFEIGVQKTVNFMAELKEYDLLMDGEITIEQQGVSQPFIYRGFRMVDEAKLRDLRGDQLRKMMQSGMLPLVHAHLFSLQHMPTLFQRQFEAGKVQANG</sequence>
<dbReference type="RefSeq" id="WP_303540433.1">
    <property type="nucleotide sequence ID" value="NZ_JAUOTP010000002.1"/>
</dbReference>
<proteinExistence type="predicted"/>
<gene>
    <name evidence="1" type="ORF">Q4F19_05080</name>
</gene>
<comment type="caution">
    <text evidence="1">The sequence shown here is derived from an EMBL/GenBank/DDBJ whole genome shotgun (WGS) entry which is preliminary data.</text>
</comment>
<organism evidence="1 2">
    <name type="scientific">Sphingomonas natans</name>
    <dbReference type="NCBI Taxonomy" id="3063330"/>
    <lineage>
        <taxon>Bacteria</taxon>
        <taxon>Pseudomonadati</taxon>
        <taxon>Pseudomonadota</taxon>
        <taxon>Alphaproteobacteria</taxon>
        <taxon>Sphingomonadales</taxon>
        <taxon>Sphingomonadaceae</taxon>
        <taxon>Sphingomonas</taxon>
    </lineage>
</organism>
<reference evidence="1" key="1">
    <citation type="submission" date="2023-07" db="EMBL/GenBank/DDBJ databases">
        <authorList>
            <person name="Kim M."/>
        </authorList>
    </citation>
    <scope>NUCLEOTIDE SEQUENCE</scope>
    <source>
        <strain evidence="1">BIUV-7</strain>
    </source>
</reference>
<dbReference type="InterPro" id="IPR010836">
    <property type="entry name" value="SapC"/>
</dbReference>
<dbReference type="Pfam" id="PF07277">
    <property type="entry name" value="SapC"/>
    <property type="match status" value="1"/>
</dbReference>
<keyword evidence="2" id="KW-1185">Reference proteome</keyword>
<dbReference type="Proteomes" id="UP001169764">
    <property type="component" value="Unassembled WGS sequence"/>
</dbReference>
<evidence type="ECO:0000313" key="1">
    <source>
        <dbReference type="EMBL" id="MDO6413749.1"/>
    </source>
</evidence>
<accession>A0ABT8Y5Z8</accession>
<name>A0ABT8Y5Z8_9SPHN</name>
<dbReference type="EMBL" id="JAUOTP010000002">
    <property type="protein sequence ID" value="MDO6413749.1"/>
    <property type="molecule type" value="Genomic_DNA"/>
</dbReference>
<protein>
    <submittedName>
        <fullName evidence="1">SapC family protein</fullName>
    </submittedName>
</protein>